<gene>
    <name evidence="17" type="primary">sbcB</name>
    <name evidence="17" type="ORF">M3P05_17465</name>
</gene>
<keyword evidence="11" id="KW-0238">DNA-binding</keyword>
<dbReference type="Gene3D" id="3.30.420.10">
    <property type="entry name" value="Ribonuclease H-like superfamily/Ribonuclease H"/>
    <property type="match status" value="1"/>
</dbReference>
<evidence type="ECO:0000313" key="18">
    <source>
        <dbReference type="Proteomes" id="UP001203338"/>
    </source>
</evidence>
<dbReference type="PROSITE" id="PS51785">
    <property type="entry name" value="EXOI_C"/>
    <property type="match status" value="1"/>
</dbReference>
<dbReference type="EMBL" id="JAMFLX010000030">
    <property type="protein sequence ID" value="MCL6271710.1"/>
    <property type="molecule type" value="Genomic_DNA"/>
</dbReference>
<keyword evidence="7 14" id="KW-0227">DNA damage</keyword>
<dbReference type="InterPro" id="IPR023607">
    <property type="entry name" value="Exodeoxyribonuclease_I"/>
</dbReference>
<evidence type="ECO:0000259" key="15">
    <source>
        <dbReference type="PROSITE" id="PS51784"/>
    </source>
</evidence>
<evidence type="ECO:0000256" key="2">
    <source>
        <dbReference type="ARBA" id="ARBA00001946"/>
    </source>
</evidence>
<dbReference type="Proteomes" id="UP001203338">
    <property type="component" value="Unassembled WGS sequence"/>
</dbReference>
<keyword evidence="5 14" id="KW-0540">Nuclease</keyword>
<dbReference type="InterPro" id="IPR058561">
    <property type="entry name" value="Exonuc_1_C"/>
</dbReference>
<keyword evidence="12 14" id="KW-0234">DNA repair</keyword>
<evidence type="ECO:0000256" key="13">
    <source>
        <dbReference type="ARBA" id="ARBA00046792"/>
    </source>
</evidence>
<feature type="domain" description="ExoI SH3-like" evidence="15">
    <location>
        <begin position="196"/>
        <end position="356"/>
    </location>
</feature>
<dbReference type="GO" id="GO:0008310">
    <property type="term" value="F:single-stranded DNA 3'-5' DNA exonuclease activity"/>
    <property type="evidence" value="ECO:0007669"/>
    <property type="project" value="UniProtKB-EC"/>
</dbReference>
<keyword evidence="9 14" id="KW-0269">Exonuclease</keyword>
<keyword evidence="10" id="KW-0460">Magnesium</keyword>
<dbReference type="PROSITE" id="PS51784">
    <property type="entry name" value="EXOI_SH3"/>
    <property type="match status" value="1"/>
</dbReference>
<dbReference type="Pfam" id="PF00929">
    <property type="entry name" value="RNase_T"/>
    <property type="match status" value="1"/>
</dbReference>
<dbReference type="Gene3D" id="3.30.1520.20">
    <property type="entry name" value="Exonuclease ExoI, domain 2"/>
    <property type="match status" value="1"/>
</dbReference>
<dbReference type="InterPro" id="IPR036397">
    <property type="entry name" value="RNaseH_sf"/>
</dbReference>
<dbReference type="PIRSF" id="PIRSF000977">
    <property type="entry name" value="Exodeoxyribonuclease_I"/>
    <property type="match status" value="1"/>
</dbReference>
<name>A0ABT0PK06_9GAMM</name>
<proteinExistence type="predicted"/>
<keyword evidence="8 14" id="KW-0378">Hydrolase</keyword>
<keyword evidence="18" id="KW-1185">Reference proteome</keyword>
<keyword evidence="6" id="KW-0479">Metal-binding</keyword>
<organism evidence="17 18">
    <name type="scientific">Parendozoicomonas callyspongiae</name>
    <dbReference type="NCBI Taxonomy" id="2942213"/>
    <lineage>
        <taxon>Bacteria</taxon>
        <taxon>Pseudomonadati</taxon>
        <taxon>Pseudomonadota</taxon>
        <taxon>Gammaproteobacteria</taxon>
        <taxon>Oceanospirillales</taxon>
        <taxon>Endozoicomonadaceae</taxon>
        <taxon>Parendozoicomonas</taxon>
    </lineage>
</organism>
<dbReference type="InterPro" id="IPR012337">
    <property type="entry name" value="RNaseH-like_sf"/>
</dbReference>
<accession>A0ABT0PK06</accession>
<evidence type="ECO:0000313" key="17">
    <source>
        <dbReference type="EMBL" id="MCL6271710.1"/>
    </source>
</evidence>
<evidence type="ECO:0000256" key="5">
    <source>
        <dbReference type="ARBA" id="ARBA00022722"/>
    </source>
</evidence>
<comment type="subunit">
    <text evidence="13">Monomer. Interacts with ssb (via C-terminus); this interaction stimulates the exonuclease activity by recruiting the enzyme to its substrate.</text>
</comment>
<dbReference type="RefSeq" id="WP_249701349.1">
    <property type="nucleotide sequence ID" value="NZ_JAMFLX010000030.1"/>
</dbReference>
<comment type="caution">
    <text evidence="17">The sequence shown here is derived from an EMBL/GenBank/DDBJ whole genome shotgun (WGS) entry which is preliminary data.</text>
</comment>
<dbReference type="Pfam" id="PF08411">
    <property type="entry name" value="ExoI_SH3"/>
    <property type="match status" value="1"/>
</dbReference>
<dbReference type="InterPro" id="IPR013520">
    <property type="entry name" value="Ribonucl_H"/>
</dbReference>
<dbReference type="InterPro" id="IPR038649">
    <property type="entry name" value="EXOI_SH3_sf"/>
</dbReference>
<evidence type="ECO:0000256" key="3">
    <source>
        <dbReference type="ARBA" id="ARBA00012108"/>
    </source>
</evidence>
<dbReference type="PANTHER" id="PTHR11046:SF11">
    <property type="entry name" value="EXODEOXYRIBONUCLEASE I"/>
    <property type="match status" value="1"/>
</dbReference>
<evidence type="ECO:0000256" key="7">
    <source>
        <dbReference type="ARBA" id="ARBA00022763"/>
    </source>
</evidence>
<evidence type="ECO:0000256" key="6">
    <source>
        <dbReference type="ARBA" id="ARBA00022723"/>
    </source>
</evidence>
<evidence type="ECO:0000256" key="11">
    <source>
        <dbReference type="ARBA" id="ARBA00023125"/>
    </source>
</evidence>
<comment type="catalytic activity">
    <reaction evidence="1 14">
        <text>Exonucleolytic cleavage in the 3'- to 5'-direction to yield nucleoside 5'-phosphates.</text>
        <dbReference type="EC" id="3.1.11.1"/>
    </reaction>
</comment>
<evidence type="ECO:0000256" key="1">
    <source>
        <dbReference type="ARBA" id="ARBA00000563"/>
    </source>
</evidence>
<dbReference type="Gene3D" id="1.20.1280.70">
    <property type="entry name" value="Exonuclease ExoI, domain 3"/>
    <property type="match status" value="1"/>
</dbReference>
<evidence type="ECO:0000256" key="12">
    <source>
        <dbReference type="ARBA" id="ARBA00023204"/>
    </source>
</evidence>
<comment type="cofactor">
    <cofactor evidence="2">
        <name>Mg(2+)</name>
        <dbReference type="ChEBI" id="CHEBI:18420"/>
    </cofactor>
</comment>
<dbReference type="CDD" id="cd06138">
    <property type="entry name" value="ExoI_N"/>
    <property type="match status" value="1"/>
</dbReference>
<dbReference type="Gene3D" id="1.10.287.1240">
    <property type="match status" value="1"/>
</dbReference>
<dbReference type="Pfam" id="PF26016">
    <property type="entry name" value="ExoI_C"/>
    <property type="match status" value="1"/>
</dbReference>
<sequence length="483" mass="55562">MSHTFYFYDYETFGVDPARDWPAQFAGIRTDPDFKEIEEPLELFCKLPEDQLPHPEACLVTGLTPQKVNQKGICEAGFIGRIHQEFARPNTCVLGYNTLRFDDEVTRYSLYRNFFDPYAREWQNGCSRWDLIDVVRLCAALRPEGIVWPKREDGSNSFKLEELTRANGISHADAHDAVSDVRATIAMAKLCRQAQPELFNFALHHRKKAEVAKLLNINIARPRPVVHVSGMFPAIRNCLAVVAPLAPHPTNNNGVLVYDLSVDPEPLLSLTAEEIHKRIYTSNEELVAEGKERIPVKTVHINKCPIVAPLGVIKDDWERLEINRRACEQHYSQLFDDREALARVRQKLQDVFSRNDFPVSDDPDHRLYGGFFPNQDKPLIEHVRNTSPEHLSGMVLPFSDDRLEEMLFRYRARNWPELLSEEEKCHWGQFRSQRLRHGCGGDSLDLQTYHAHLEQLLGGEASESRRQVLRDLQAYGHYLEGQL</sequence>
<dbReference type="PANTHER" id="PTHR11046">
    <property type="entry name" value="OLIGORIBONUCLEASE, MITOCHONDRIAL"/>
    <property type="match status" value="1"/>
</dbReference>
<evidence type="ECO:0000256" key="9">
    <source>
        <dbReference type="ARBA" id="ARBA00022839"/>
    </source>
</evidence>
<feature type="domain" description="ExoI C-terminal" evidence="16">
    <location>
        <begin position="358"/>
        <end position="480"/>
    </location>
</feature>
<evidence type="ECO:0000256" key="8">
    <source>
        <dbReference type="ARBA" id="ARBA00022801"/>
    </source>
</evidence>
<protein>
    <recommendedName>
        <fullName evidence="4 14">Exodeoxyribonuclease I</fullName>
        <ecNumber evidence="3 14">3.1.11.1</ecNumber>
    </recommendedName>
</protein>
<evidence type="ECO:0000256" key="4">
    <source>
        <dbReference type="ARBA" id="ARBA00019900"/>
    </source>
</evidence>
<dbReference type="InterPro" id="IPR022894">
    <property type="entry name" value="Oligoribonuclease"/>
</dbReference>
<dbReference type="NCBIfam" id="NF008746">
    <property type="entry name" value="PRK11779.1"/>
    <property type="match status" value="1"/>
</dbReference>
<evidence type="ECO:0000256" key="10">
    <source>
        <dbReference type="ARBA" id="ARBA00022842"/>
    </source>
</evidence>
<evidence type="ECO:0000259" key="16">
    <source>
        <dbReference type="PROSITE" id="PS51785"/>
    </source>
</evidence>
<dbReference type="InterPro" id="IPR034747">
    <property type="entry name" value="EXOI_SH3"/>
</dbReference>
<evidence type="ECO:0000256" key="14">
    <source>
        <dbReference type="PIRNR" id="PIRNR000977"/>
    </source>
</evidence>
<dbReference type="SUPFAM" id="SSF53098">
    <property type="entry name" value="Ribonuclease H-like"/>
    <property type="match status" value="1"/>
</dbReference>
<dbReference type="EC" id="3.1.11.1" evidence="3 14"/>
<dbReference type="InterPro" id="IPR013620">
    <property type="entry name" value="Exonuc_1_SH3"/>
</dbReference>
<reference evidence="17 18" key="1">
    <citation type="submission" date="2022-05" db="EMBL/GenBank/DDBJ databases">
        <authorList>
            <person name="Park J.-S."/>
        </authorList>
    </citation>
    <scope>NUCLEOTIDE SEQUENCE [LARGE SCALE GENOMIC DNA]</scope>
    <source>
        <strain evidence="17 18">2012CJ34-2</strain>
    </source>
</reference>